<evidence type="ECO:0000313" key="3">
    <source>
        <dbReference type="EMBL" id="SBO96887.1"/>
    </source>
</evidence>
<dbReference type="InterPro" id="IPR016040">
    <property type="entry name" value="NAD(P)-bd_dom"/>
</dbReference>
<dbReference type="InterPro" id="IPR036291">
    <property type="entry name" value="NAD(P)-bd_dom_sf"/>
</dbReference>
<dbReference type="Pfam" id="PF13460">
    <property type="entry name" value="NAD_binding_10"/>
    <property type="match status" value="1"/>
</dbReference>
<feature type="compositionally biased region" description="Pro residues" evidence="1">
    <location>
        <begin position="71"/>
        <end position="83"/>
    </location>
</feature>
<feature type="region of interest" description="Disordered" evidence="1">
    <location>
        <begin position="66"/>
        <end position="100"/>
    </location>
</feature>
<proteinExistence type="predicted"/>
<dbReference type="AlphaFoldDB" id="A0A1M4ED38"/>
<dbReference type="RefSeq" id="WP_225265686.1">
    <property type="nucleotide sequence ID" value="NZ_CP084058.1"/>
</dbReference>
<reference evidence="3" key="1">
    <citation type="submission" date="2016-04" db="EMBL/GenBank/DDBJ databases">
        <authorList>
            <person name="Evans L.H."/>
            <person name="Alamgir A."/>
            <person name="Owens N."/>
            <person name="Weber N.D."/>
            <person name="Virtaneva K."/>
            <person name="Barbian K."/>
            <person name="Babar A."/>
            <person name="Rosenke K."/>
        </authorList>
    </citation>
    <scope>NUCLEOTIDE SEQUENCE</scope>
    <source>
        <strain evidence="3">Nono1</strain>
    </source>
</reference>
<evidence type="ECO:0000256" key="1">
    <source>
        <dbReference type="SAM" id="MobiDB-lite"/>
    </source>
</evidence>
<sequence length="100" mass="10048">MTILAAGATGRILADRLLRAGQHVRALTRNPATAALPDGVELVAGDISDAPAALDGVDRACYLAGLLDPDPAAPPSRPAPSPDRPSHRGSPASSPSPVTP</sequence>
<name>A0A1M4ED38_9ACTN</name>
<evidence type="ECO:0000259" key="2">
    <source>
        <dbReference type="Pfam" id="PF13460"/>
    </source>
</evidence>
<feature type="domain" description="NAD(P)-binding" evidence="2">
    <location>
        <begin position="5"/>
        <end position="65"/>
    </location>
</feature>
<gene>
    <name evidence="3" type="ORF">BN4615_P6403</name>
</gene>
<dbReference type="EMBL" id="LT559118">
    <property type="protein sequence ID" value="SBO96887.1"/>
    <property type="molecule type" value="Genomic_DNA"/>
</dbReference>
<organism evidence="3">
    <name type="scientific">Nonomuraea gerenzanensis</name>
    <dbReference type="NCBI Taxonomy" id="93944"/>
    <lineage>
        <taxon>Bacteria</taxon>
        <taxon>Bacillati</taxon>
        <taxon>Actinomycetota</taxon>
        <taxon>Actinomycetes</taxon>
        <taxon>Streptosporangiales</taxon>
        <taxon>Streptosporangiaceae</taxon>
        <taxon>Nonomuraea</taxon>
    </lineage>
</organism>
<feature type="compositionally biased region" description="Polar residues" evidence="1">
    <location>
        <begin position="91"/>
        <end position="100"/>
    </location>
</feature>
<dbReference type="SUPFAM" id="SSF51735">
    <property type="entry name" value="NAD(P)-binding Rossmann-fold domains"/>
    <property type="match status" value="1"/>
</dbReference>
<dbReference type="Gene3D" id="3.40.50.720">
    <property type="entry name" value="NAD(P)-binding Rossmann-like Domain"/>
    <property type="match status" value="1"/>
</dbReference>
<protein>
    <submittedName>
        <fullName evidence="3">NmrA-like</fullName>
    </submittedName>
</protein>
<accession>A0A1M4ED38</accession>